<evidence type="ECO:0000256" key="2">
    <source>
        <dbReference type="ARBA" id="ARBA00022448"/>
    </source>
</evidence>
<protein>
    <recommendedName>
        <fullName evidence="8">Sec20 C-terminal domain-containing protein</fullName>
    </recommendedName>
</protein>
<keyword evidence="2" id="KW-0813">Transport</keyword>
<dbReference type="GeneID" id="16077001"/>
<keyword evidence="3 7" id="KW-0812">Transmembrane</keyword>
<dbReference type="GO" id="GO:0016020">
    <property type="term" value="C:membrane"/>
    <property type="evidence" value="ECO:0007669"/>
    <property type="project" value="UniProtKB-SubCell"/>
</dbReference>
<proteinExistence type="predicted"/>
<feature type="transmembrane region" description="Helical" evidence="7">
    <location>
        <begin position="107"/>
        <end position="127"/>
    </location>
</feature>
<dbReference type="EMBL" id="GL832960">
    <property type="protein sequence ID" value="EGD82233.1"/>
    <property type="molecule type" value="Genomic_DNA"/>
</dbReference>
<evidence type="ECO:0000313" key="9">
    <source>
        <dbReference type="EMBL" id="EGD82233.1"/>
    </source>
</evidence>
<feature type="transmembrane region" description="Helical" evidence="7">
    <location>
        <begin position="133"/>
        <end position="153"/>
    </location>
</feature>
<evidence type="ECO:0000259" key="8">
    <source>
        <dbReference type="Pfam" id="PF03908"/>
    </source>
</evidence>
<dbReference type="KEGG" id="sre:PTSG_02904"/>
<dbReference type="AlphaFoldDB" id="F2U3N9"/>
<dbReference type="InParanoid" id="F2U3N9"/>
<keyword evidence="10" id="KW-1185">Reference proteome</keyword>
<feature type="domain" description="Sec20 C-terminal" evidence="8">
    <location>
        <begin position="42"/>
        <end position="130"/>
    </location>
</feature>
<dbReference type="RefSeq" id="XP_004996416.1">
    <property type="nucleotide sequence ID" value="XM_004996359.1"/>
</dbReference>
<evidence type="ECO:0000256" key="6">
    <source>
        <dbReference type="SAM" id="MobiDB-lite"/>
    </source>
</evidence>
<dbReference type="SUPFAM" id="SSF58038">
    <property type="entry name" value="SNARE fusion complex"/>
    <property type="match status" value="1"/>
</dbReference>
<evidence type="ECO:0000256" key="4">
    <source>
        <dbReference type="ARBA" id="ARBA00022989"/>
    </source>
</evidence>
<name>F2U3N9_SALR5</name>
<dbReference type="Pfam" id="PF03908">
    <property type="entry name" value="Sec20"/>
    <property type="match status" value="1"/>
</dbReference>
<evidence type="ECO:0000256" key="7">
    <source>
        <dbReference type="SAM" id="Phobius"/>
    </source>
</evidence>
<evidence type="ECO:0000256" key="3">
    <source>
        <dbReference type="ARBA" id="ARBA00022692"/>
    </source>
</evidence>
<feature type="region of interest" description="Disordered" evidence="6">
    <location>
        <begin position="1"/>
        <end position="41"/>
    </location>
</feature>
<sequence>MTRSQKQHSTTKRSTAQRTHTHSDTATAMRERRRRVQQQAGEADVTNKLLEVRRDLEHSVNQGLSSLDVLVQQNEELKRNRDTTHKVQTGLTTGLGVLKTMSRDEKLNFMAAAAGFTAFFVVSLFVFWRRTSLLWPVFVLAFIAVVVLFVYILRACKDSFLTKLI</sequence>
<comment type="subcellular location">
    <subcellularLocation>
        <location evidence="1">Membrane</location>
        <topology evidence="1">Single-pass type IV membrane protein</topology>
    </subcellularLocation>
</comment>
<dbReference type="Proteomes" id="UP000007799">
    <property type="component" value="Unassembled WGS sequence"/>
</dbReference>
<feature type="compositionally biased region" description="Basic residues" evidence="6">
    <location>
        <begin position="1"/>
        <end position="11"/>
    </location>
</feature>
<evidence type="ECO:0000313" key="10">
    <source>
        <dbReference type="Proteomes" id="UP000007799"/>
    </source>
</evidence>
<evidence type="ECO:0000256" key="1">
    <source>
        <dbReference type="ARBA" id="ARBA00004211"/>
    </source>
</evidence>
<gene>
    <name evidence="9" type="ORF">PTSG_02904</name>
</gene>
<keyword evidence="4 7" id="KW-1133">Transmembrane helix</keyword>
<reference evidence="9" key="1">
    <citation type="submission" date="2009-08" db="EMBL/GenBank/DDBJ databases">
        <title>Annotation of Salpingoeca rosetta.</title>
        <authorList>
            <consortium name="The Broad Institute Genome Sequencing Platform"/>
            <person name="Russ C."/>
            <person name="Cuomo C."/>
            <person name="Burger G."/>
            <person name="Gray M.W."/>
            <person name="Holland P.W.H."/>
            <person name="King N."/>
            <person name="Lang F.B.F."/>
            <person name="Roger A.J."/>
            <person name="Ruiz-Trillo I."/>
            <person name="Young S.K."/>
            <person name="Zeng Q."/>
            <person name="Gargeya S."/>
            <person name="Alvarado L."/>
            <person name="Berlin A."/>
            <person name="Chapman S.B."/>
            <person name="Chen Z."/>
            <person name="Freedman E."/>
            <person name="Gellesch M."/>
            <person name="Goldberg J."/>
            <person name="Griggs A."/>
            <person name="Gujja S."/>
            <person name="Heilman E."/>
            <person name="Heiman D."/>
            <person name="Howarth C."/>
            <person name="Mehta T."/>
            <person name="Neiman D."/>
            <person name="Pearson M."/>
            <person name="Roberts A."/>
            <person name="Saif S."/>
            <person name="Shea T."/>
            <person name="Shenoy N."/>
            <person name="Sisk P."/>
            <person name="Stolte C."/>
            <person name="Sykes S."/>
            <person name="White J."/>
            <person name="Yandava C."/>
            <person name="Haas B."/>
            <person name="Nusbaum C."/>
            <person name="Birren B."/>
        </authorList>
    </citation>
    <scope>NUCLEOTIDE SEQUENCE [LARGE SCALE GENOMIC DNA]</scope>
    <source>
        <strain evidence="9">ATCC 50818</strain>
    </source>
</reference>
<keyword evidence="5 7" id="KW-0472">Membrane</keyword>
<evidence type="ECO:0000256" key="5">
    <source>
        <dbReference type="ARBA" id="ARBA00023136"/>
    </source>
</evidence>
<dbReference type="InterPro" id="IPR056173">
    <property type="entry name" value="Sec20_C"/>
</dbReference>
<accession>F2U3N9</accession>
<organism evidence="10">
    <name type="scientific">Salpingoeca rosetta (strain ATCC 50818 / BSB-021)</name>
    <dbReference type="NCBI Taxonomy" id="946362"/>
    <lineage>
        <taxon>Eukaryota</taxon>
        <taxon>Choanoflagellata</taxon>
        <taxon>Craspedida</taxon>
        <taxon>Salpingoecidae</taxon>
        <taxon>Salpingoeca</taxon>
    </lineage>
</organism>